<accession>A0AA48R9T5</accession>
<dbReference type="SUPFAM" id="SSF46785">
    <property type="entry name" value="Winged helix' DNA-binding domain"/>
    <property type="match status" value="1"/>
</dbReference>
<evidence type="ECO:0000313" key="2">
    <source>
        <dbReference type="EMBL" id="CAJ0850589.1"/>
    </source>
</evidence>
<proteinExistence type="predicted"/>
<dbReference type="InterPro" id="IPR005471">
    <property type="entry name" value="Tscrpt_reg_IclR_N"/>
</dbReference>
<dbReference type="InterPro" id="IPR036390">
    <property type="entry name" value="WH_DNA-bd_sf"/>
</dbReference>
<evidence type="ECO:0000259" key="1">
    <source>
        <dbReference type="Pfam" id="PF09339"/>
    </source>
</evidence>
<feature type="domain" description="HTH iclR-type" evidence="1">
    <location>
        <begin position="79"/>
        <end position="113"/>
    </location>
</feature>
<dbReference type="InterPro" id="IPR036388">
    <property type="entry name" value="WH-like_DNA-bd_sf"/>
</dbReference>
<dbReference type="GO" id="GO:0003677">
    <property type="term" value="F:DNA binding"/>
    <property type="evidence" value="ECO:0007669"/>
    <property type="project" value="InterPro"/>
</dbReference>
<dbReference type="EMBL" id="OY288114">
    <property type="protein sequence ID" value="CAJ0850589.1"/>
    <property type="molecule type" value="Genomic_DNA"/>
</dbReference>
<dbReference type="AlphaFoldDB" id="A0AA48R9T5"/>
<reference evidence="2" key="1">
    <citation type="submission" date="2023-07" db="EMBL/GenBank/DDBJ databases">
        <authorList>
            <person name="Pelsma A.J. K."/>
        </authorList>
    </citation>
    <scope>NUCLEOTIDE SEQUENCE</scope>
</reference>
<name>A0AA48R9T5_9ZZZZ</name>
<dbReference type="GO" id="GO:0006355">
    <property type="term" value="P:regulation of DNA-templated transcription"/>
    <property type="evidence" value="ECO:0007669"/>
    <property type="project" value="InterPro"/>
</dbReference>
<sequence length="156" mass="17644">MDERVAAEDLGAALEGGSRGQQILFHHHLTEFMASHLTDCCAVFDGDLHEMLVFTILAQRFLRDQIASQVDRDLPLDDRRGISATRISAQTGMPRETVRRKLLALQARGWVEKIGRADWRIAMTDGHAAAGLELEDFIQREVRRVLRFARALKPII</sequence>
<protein>
    <recommendedName>
        <fullName evidence="1">HTH iclR-type domain-containing protein</fullName>
    </recommendedName>
</protein>
<dbReference type="Pfam" id="PF09339">
    <property type="entry name" value="HTH_IclR"/>
    <property type="match status" value="1"/>
</dbReference>
<organism evidence="2">
    <name type="scientific">freshwater sediment metagenome</name>
    <dbReference type="NCBI Taxonomy" id="556182"/>
    <lineage>
        <taxon>unclassified sequences</taxon>
        <taxon>metagenomes</taxon>
        <taxon>ecological metagenomes</taxon>
    </lineage>
</organism>
<gene>
    <name evidence="2" type="ORF">AMST5_00292</name>
</gene>
<dbReference type="Gene3D" id="1.10.10.10">
    <property type="entry name" value="Winged helix-like DNA-binding domain superfamily/Winged helix DNA-binding domain"/>
    <property type="match status" value="1"/>
</dbReference>